<dbReference type="GeneID" id="81399274"/>
<proteinExistence type="predicted"/>
<protein>
    <submittedName>
        <fullName evidence="3">Uncharacterized protein</fullName>
    </submittedName>
</protein>
<sequence>MNSKRTLRDNSEKEMTSKRVKRSEKASTPSSSSSLEVIADIGRPSTPAAPTVLDYMVQHNEINELRREVAGLKERMTKLEEELEVPME</sequence>
<accession>A0A9W9JTR7</accession>
<feature type="region of interest" description="Disordered" evidence="2">
    <location>
        <begin position="1"/>
        <end position="37"/>
    </location>
</feature>
<dbReference type="RefSeq" id="XP_056506603.1">
    <property type="nucleotide sequence ID" value="XM_056660105.1"/>
</dbReference>
<dbReference type="AlphaFoldDB" id="A0A9W9JTR7"/>
<comment type="caution">
    <text evidence="3">The sequence shown here is derived from an EMBL/GenBank/DDBJ whole genome shotgun (WGS) entry which is preliminary data.</text>
</comment>
<reference evidence="3" key="1">
    <citation type="submission" date="2022-11" db="EMBL/GenBank/DDBJ databases">
        <authorList>
            <person name="Petersen C."/>
        </authorList>
    </citation>
    <scope>NUCLEOTIDE SEQUENCE</scope>
    <source>
        <strain evidence="3">IBT 34128</strain>
    </source>
</reference>
<evidence type="ECO:0000313" key="3">
    <source>
        <dbReference type="EMBL" id="KAJ5081316.1"/>
    </source>
</evidence>
<organism evidence="3 4">
    <name type="scientific">Penicillium alfredii</name>
    <dbReference type="NCBI Taxonomy" id="1506179"/>
    <lineage>
        <taxon>Eukaryota</taxon>
        <taxon>Fungi</taxon>
        <taxon>Dikarya</taxon>
        <taxon>Ascomycota</taxon>
        <taxon>Pezizomycotina</taxon>
        <taxon>Eurotiomycetes</taxon>
        <taxon>Eurotiomycetidae</taxon>
        <taxon>Eurotiales</taxon>
        <taxon>Aspergillaceae</taxon>
        <taxon>Penicillium</taxon>
    </lineage>
</organism>
<evidence type="ECO:0000313" key="4">
    <source>
        <dbReference type="Proteomes" id="UP001141434"/>
    </source>
</evidence>
<evidence type="ECO:0000256" key="1">
    <source>
        <dbReference type="SAM" id="Coils"/>
    </source>
</evidence>
<keyword evidence="4" id="KW-1185">Reference proteome</keyword>
<keyword evidence="1" id="KW-0175">Coiled coil</keyword>
<reference evidence="3" key="2">
    <citation type="journal article" date="2023" name="IMA Fungus">
        <title>Comparative genomic study of the Penicillium genus elucidates a diverse pangenome and 15 lateral gene transfer events.</title>
        <authorList>
            <person name="Petersen C."/>
            <person name="Sorensen T."/>
            <person name="Nielsen M.R."/>
            <person name="Sondergaard T.E."/>
            <person name="Sorensen J.L."/>
            <person name="Fitzpatrick D.A."/>
            <person name="Frisvad J.C."/>
            <person name="Nielsen K.L."/>
        </authorList>
    </citation>
    <scope>NUCLEOTIDE SEQUENCE</scope>
    <source>
        <strain evidence="3">IBT 34128</strain>
    </source>
</reference>
<dbReference type="EMBL" id="JAPMSZ010000012">
    <property type="protein sequence ID" value="KAJ5081316.1"/>
    <property type="molecule type" value="Genomic_DNA"/>
</dbReference>
<feature type="compositionally biased region" description="Basic and acidic residues" evidence="2">
    <location>
        <begin position="1"/>
        <end position="17"/>
    </location>
</feature>
<name>A0A9W9JTR7_9EURO</name>
<feature type="coiled-coil region" evidence="1">
    <location>
        <begin position="55"/>
        <end position="82"/>
    </location>
</feature>
<evidence type="ECO:0000256" key="2">
    <source>
        <dbReference type="SAM" id="MobiDB-lite"/>
    </source>
</evidence>
<gene>
    <name evidence="3" type="ORF">NUU61_009580</name>
</gene>
<dbReference type="Proteomes" id="UP001141434">
    <property type="component" value="Unassembled WGS sequence"/>
</dbReference>